<keyword evidence="7" id="KW-1185">Reference proteome</keyword>
<sequence>MSTSLQVSGPGRVELVEDGPSAPLGAHEVAGRTLASLVSPGTELASAFAPADPSGVEFPRRIGYAAVFEIDELGADVRELSVGDRVFHAGPHAARQRADAAAVVPLPVGLDPSDAVFARMIAVPMAALVTTRARPGDRVGISGLGLVGNLAAKAFHASGYRVTAWDPVAERRSHLPDGVAVRARADGDEFELVVEASGHDGAALAAARVVARGGELVLTGTPWARRSDASAHELLHLVFHRYLHVRSGWEWQLPMQPSDFRTGSVHGNFRRAIDWLADGTVRVDGLARVVPPSGAQPAFEALAGRTASELTVVFDWSGA</sequence>
<keyword evidence="4" id="KW-0862">Zinc</keyword>
<dbReference type="InterPro" id="IPR036291">
    <property type="entry name" value="NAD(P)-bd_dom_sf"/>
</dbReference>
<dbReference type="PANTHER" id="PTHR43350:SF19">
    <property type="entry name" value="D-GULOSIDE 3-DEHYDROGENASE"/>
    <property type="match status" value="1"/>
</dbReference>
<reference evidence="6 7" key="1">
    <citation type="journal article" date="2014" name="Int. J. Syst. Evol. Microbiol.">
        <title>Complete genome sequence of Corynebacterium casei LMG S-19264T (=DSM 44701T), isolated from a smear-ripened cheese.</title>
        <authorList>
            <consortium name="US DOE Joint Genome Institute (JGI-PGF)"/>
            <person name="Walter F."/>
            <person name="Albersmeier A."/>
            <person name="Kalinowski J."/>
            <person name="Ruckert C."/>
        </authorList>
    </citation>
    <scope>NUCLEOTIDE SEQUENCE [LARGE SCALE GENOMIC DNA]</scope>
    <source>
        <strain evidence="6 7">NBRC 112289</strain>
    </source>
</reference>
<evidence type="ECO:0000313" key="6">
    <source>
        <dbReference type="EMBL" id="GMA28952.1"/>
    </source>
</evidence>
<evidence type="ECO:0000256" key="3">
    <source>
        <dbReference type="ARBA" id="ARBA00022723"/>
    </source>
</evidence>
<keyword evidence="5" id="KW-0560">Oxidoreductase</keyword>
<comment type="cofactor">
    <cofactor evidence="1">
        <name>Zn(2+)</name>
        <dbReference type="ChEBI" id="CHEBI:29105"/>
    </cofactor>
</comment>
<dbReference type="AlphaFoldDB" id="A0AA37XCW9"/>
<comment type="caution">
    <text evidence="6">The sequence shown here is derived from an EMBL/GenBank/DDBJ whole genome shotgun (WGS) entry which is preliminary data.</text>
</comment>
<gene>
    <name evidence="6" type="ORF">GCM10025874_22050</name>
</gene>
<evidence type="ECO:0000256" key="1">
    <source>
        <dbReference type="ARBA" id="ARBA00001947"/>
    </source>
</evidence>
<accession>A0AA37XCW9</accession>
<dbReference type="EMBL" id="BSUL01000001">
    <property type="protein sequence ID" value="GMA28952.1"/>
    <property type="molecule type" value="Genomic_DNA"/>
</dbReference>
<evidence type="ECO:0000256" key="2">
    <source>
        <dbReference type="ARBA" id="ARBA00008072"/>
    </source>
</evidence>
<dbReference type="GO" id="GO:0016491">
    <property type="term" value="F:oxidoreductase activity"/>
    <property type="evidence" value="ECO:0007669"/>
    <property type="project" value="UniProtKB-KW"/>
</dbReference>
<evidence type="ECO:0000256" key="5">
    <source>
        <dbReference type="ARBA" id="ARBA00023002"/>
    </source>
</evidence>
<dbReference type="Proteomes" id="UP001157160">
    <property type="component" value="Unassembled WGS sequence"/>
</dbReference>
<name>A0AA37XCW9_9MICO</name>
<evidence type="ECO:0000313" key="7">
    <source>
        <dbReference type="Proteomes" id="UP001157160"/>
    </source>
</evidence>
<dbReference type="PANTHER" id="PTHR43350">
    <property type="entry name" value="NAD-DEPENDENT ALCOHOL DEHYDROGENASE"/>
    <property type="match status" value="1"/>
</dbReference>
<dbReference type="Gene3D" id="3.90.180.10">
    <property type="entry name" value="Medium-chain alcohol dehydrogenases, catalytic domain"/>
    <property type="match status" value="1"/>
</dbReference>
<dbReference type="InterPro" id="IPR011032">
    <property type="entry name" value="GroES-like_sf"/>
</dbReference>
<dbReference type="SUPFAM" id="SSF50129">
    <property type="entry name" value="GroES-like"/>
    <property type="match status" value="1"/>
</dbReference>
<comment type="similarity">
    <text evidence="2">Belongs to the zinc-containing alcohol dehydrogenase family.</text>
</comment>
<proteinExistence type="inferred from homology"/>
<keyword evidence="3" id="KW-0479">Metal-binding</keyword>
<dbReference type="SUPFAM" id="SSF51735">
    <property type="entry name" value="NAD(P)-binding Rossmann-fold domains"/>
    <property type="match status" value="1"/>
</dbReference>
<protein>
    <submittedName>
        <fullName evidence="6">Dehydrogenase</fullName>
    </submittedName>
</protein>
<organism evidence="6 7">
    <name type="scientific">Arenivirga flava</name>
    <dbReference type="NCBI Taxonomy" id="1930060"/>
    <lineage>
        <taxon>Bacteria</taxon>
        <taxon>Bacillati</taxon>
        <taxon>Actinomycetota</taxon>
        <taxon>Actinomycetes</taxon>
        <taxon>Micrococcales</taxon>
        <taxon>Microbacteriaceae</taxon>
        <taxon>Arenivirga</taxon>
    </lineage>
</organism>
<evidence type="ECO:0000256" key="4">
    <source>
        <dbReference type="ARBA" id="ARBA00022833"/>
    </source>
</evidence>
<dbReference type="RefSeq" id="WP_284232602.1">
    <property type="nucleotide sequence ID" value="NZ_BSUL01000001.1"/>
</dbReference>
<dbReference type="Gene3D" id="3.40.50.720">
    <property type="entry name" value="NAD(P)-binding Rossmann-like Domain"/>
    <property type="match status" value="1"/>
</dbReference>
<dbReference type="GO" id="GO:0046872">
    <property type="term" value="F:metal ion binding"/>
    <property type="evidence" value="ECO:0007669"/>
    <property type="project" value="UniProtKB-KW"/>
</dbReference>